<feature type="domain" description="K+ potassium transporter integral membrane" evidence="13">
    <location>
        <begin position="17"/>
        <end position="469"/>
    </location>
</feature>
<gene>
    <name evidence="12 15" type="primary">kup</name>
    <name evidence="15" type="ORF">GCM10010960_05880</name>
</gene>
<keyword evidence="6 12" id="KW-0812">Transmembrane</keyword>
<evidence type="ECO:0000313" key="15">
    <source>
        <dbReference type="EMBL" id="GGF86731.1"/>
    </source>
</evidence>
<reference evidence="15" key="2">
    <citation type="submission" date="2020-09" db="EMBL/GenBank/DDBJ databases">
        <authorList>
            <person name="Sun Q."/>
            <person name="Zhou Y."/>
        </authorList>
    </citation>
    <scope>NUCLEOTIDE SEQUENCE</scope>
    <source>
        <strain evidence="15">CGMCC 1.12726</strain>
    </source>
</reference>
<dbReference type="InterPro" id="IPR023051">
    <property type="entry name" value="Kup"/>
</dbReference>
<dbReference type="PANTHER" id="PTHR30540:SF79">
    <property type="entry name" value="LOW AFFINITY POTASSIUM TRANSPORT SYSTEM PROTEIN KUP"/>
    <property type="match status" value="1"/>
</dbReference>
<keyword evidence="9 12" id="KW-1133">Transmembrane helix</keyword>
<dbReference type="EMBL" id="BMFO01000001">
    <property type="protein sequence ID" value="GGF86731.1"/>
    <property type="molecule type" value="Genomic_DNA"/>
</dbReference>
<evidence type="ECO:0000256" key="12">
    <source>
        <dbReference type="HAMAP-Rule" id="MF_01522"/>
    </source>
</evidence>
<keyword evidence="11 12" id="KW-0472">Membrane</keyword>
<feature type="transmembrane region" description="Helical" evidence="12">
    <location>
        <begin position="174"/>
        <end position="195"/>
    </location>
</feature>
<evidence type="ECO:0000256" key="2">
    <source>
        <dbReference type="ARBA" id="ARBA00007019"/>
    </source>
</evidence>
<evidence type="ECO:0000259" key="14">
    <source>
        <dbReference type="Pfam" id="PF22776"/>
    </source>
</evidence>
<comment type="caution">
    <text evidence="15">The sequence shown here is derived from an EMBL/GenBank/DDBJ whole genome shotgun (WGS) entry which is preliminary data.</text>
</comment>
<feature type="transmembrane region" description="Helical" evidence="12">
    <location>
        <begin position="429"/>
        <end position="446"/>
    </location>
</feature>
<name>A0A917FKI8_9GAMM</name>
<sequence length="631" mass="68221">MSASSHSPSQASRAALVLGAIGVVFGDIGTSPLYTLKEAFGGHYGLTPSHDNVLGILSLVFWAMVLVVTLKYVTVIMRADNRGEGGILSLMTVVHRALPIASPLSYSIGILGILGTAFFFGDAVITPAMSVLSAVEGMELVAPALHPYVLPVALAVLVALFASQRFGTEKVGKVFGPVMSVWFVCIALLGVAQIVKNPSVLLALNPAYGVSFFLDNGSAAWLVLGAVVLCVTGGEALYADMGHFGRFPIRKAWLYFVLPALVLNYFGQGALVLADPAAVRNPFYNLVPSALLIPMIVLATMATVIASQAVISGAFSLSREAVQLGYLPRMKIVHTSAHTKGQIYVPWVNNILFITVIGLVIGFGSSSAMAVAYGVSVTGSMLIDTVLLIILASQGWRVRPAVIWAFGVAYLIIDSALFSANAIKFLHGAWVPVLLGLVVFTIMRTWRHGRDLVREQVNRESLRIEHFVKSVQVDPPTRVQGTAIFMTPSNDYLPPSMLHNLKHNKVLHERNILLSVETSGVPRADQDERYALSDLGIGFLRLTLRFGYMEDPDVPKALRLLKQAKVPGLDLDPMDTTYFASREALIAKADQGMAMWRDKLFLFMSRNATPATEFFGIPGERLVELGTKVVI</sequence>
<dbReference type="GO" id="GO:0005886">
    <property type="term" value="C:plasma membrane"/>
    <property type="evidence" value="ECO:0007669"/>
    <property type="project" value="UniProtKB-SubCell"/>
</dbReference>
<dbReference type="InterPro" id="IPR053952">
    <property type="entry name" value="K_trans_C"/>
</dbReference>
<evidence type="ECO:0000259" key="13">
    <source>
        <dbReference type="Pfam" id="PF02705"/>
    </source>
</evidence>
<keyword evidence="10 12" id="KW-0406">Ion transport</keyword>
<feature type="transmembrane region" description="Helical" evidence="12">
    <location>
        <begin position="291"/>
        <end position="322"/>
    </location>
</feature>
<dbReference type="PANTHER" id="PTHR30540">
    <property type="entry name" value="OSMOTIC STRESS POTASSIUM TRANSPORTER"/>
    <property type="match status" value="1"/>
</dbReference>
<dbReference type="Pfam" id="PF02705">
    <property type="entry name" value="K_trans"/>
    <property type="match status" value="1"/>
</dbReference>
<evidence type="ECO:0000256" key="11">
    <source>
        <dbReference type="ARBA" id="ARBA00023136"/>
    </source>
</evidence>
<comment type="similarity">
    <text evidence="2 12">Belongs to the HAK/KUP transporter (TC 2.A.72) family.</text>
</comment>
<accession>A0A917FKI8</accession>
<dbReference type="HAMAP" id="MF_01522">
    <property type="entry name" value="Kup"/>
    <property type="match status" value="1"/>
</dbReference>
<keyword evidence="16" id="KW-1185">Reference proteome</keyword>
<evidence type="ECO:0000256" key="4">
    <source>
        <dbReference type="ARBA" id="ARBA00022475"/>
    </source>
</evidence>
<feature type="transmembrane region" description="Helical" evidence="12">
    <location>
        <begin position="343"/>
        <end position="364"/>
    </location>
</feature>
<evidence type="ECO:0000256" key="8">
    <source>
        <dbReference type="ARBA" id="ARBA00022958"/>
    </source>
</evidence>
<dbReference type="GO" id="GO:0015079">
    <property type="term" value="F:potassium ion transmembrane transporter activity"/>
    <property type="evidence" value="ECO:0007669"/>
    <property type="project" value="UniProtKB-UniRule"/>
</dbReference>
<feature type="transmembrane region" description="Helical" evidence="12">
    <location>
        <begin position="252"/>
        <end position="271"/>
    </location>
</feature>
<evidence type="ECO:0000256" key="1">
    <source>
        <dbReference type="ARBA" id="ARBA00004141"/>
    </source>
</evidence>
<reference evidence="15" key="1">
    <citation type="journal article" date="2014" name="Int. J. Syst. Evol. Microbiol.">
        <title>Complete genome sequence of Corynebacterium casei LMG S-19264T (=DSM 44701T), isolated from a smear-ripened cheese.</title>
        <authorList>
            <consortium name="US DOE Joint Genome Institute (JGI-PGF)"/>
            <person name="Walter F."/>
            <person name="Albersmeier A."/>
            <person name="Kalinowski J."/>
            <person name="Ruckert C."/>
        </authorList>
    </citation>
    <scope>NUCLEOTIDE SEQUENCE</scope>
    <source>
        <strain evidence="15">CGMCC 1.12726</strain>
    </source>
</reference>
<dbReference type="Pfam" id="PF22776">
    <property type="entry name" value="K_trans_C"/>
    <property type="match status" value="1"/>
</dbReference>
<dbReference type="RefSeq" id="WP_188447572.1">
    <property type="nucleotide sequence ID" value="NZ_BMFO01000001.1"/>
</dbReference>
<keyword evidence="5 12" id="KW-0633">Potassium transport</keyword>
<dbReference type="InterPro" id="IPR003855">
    <property type="entry name" value="K+_transporter"/>
</dbReference>
<protein>
    <recommendedName>
        <fullName evidence="12">Probable potassium transport system protein Kup</fullName>
    </recommendedName>
</protein>
<feature type="transmembrane region" description="Helical" evidence="12">
    <location>
        <begin position="370"/>
        <end position="391"/>
    </location>
</feature>
<comment type="catalytic activity">
    <reaction evidence="12">
        <text>K(+)(in) + H(+)(in) = K(+)(out) + H(+)(out)</text>
        <dbReference type="Rhea" id="RHEA:28490"/>
        <dbReference type="ChEBI" id="CHEBI:15378"/>
        <dbReference type="ChEBI" id="CHEBI:29103"/>
    </reaction>
</comment>
<keyword evidence="8 12" id="KW-0630">Potassium</keyword>
<keyword evidence="4 12" id="KW-1003">Cell membrane</keyword>
<evidence type="ECO:0000256" key="7">
    <source>
        <dbReference type="ARBA" id="ARBA00022847"/>
    </source>
</evidence>
<evidence type="ECO:0000313" key="16">
    <source>
        <dbReference type="Proteomes" id="UP000632858"/>
    </source>
</evidence>
<feature type="transmembrane region" description="Helical" evidence="12">
    <location>
        <begin position="12"/>
        <end position="34"/>
    </location>
</feature>
<evidence type="ECO:0000256" key="9">
    <source>
        <dbReference type="ARBA" id="ARBA00022989"/>
    </source>
</evidence>
<dbReference type="AlphaFoldDB" id="A0A917FKI8"/>
<dbReference type="InterPro" id="IPR053951">
    <property type="entry name" value="K_trans_N"/>
</dbReference>
<feature type="transmembrane region" description="Helical" evidence="12">
    <location>
        <begin position="403"/>
        <end position="423"/>
    </location>
</feature>
<feature type="transmembrane region" description="Helical" evidence="12">
    <location>
        <begin position="219"/>
        <end position="240"/>
    </location>
</feature>
<evidence type="ECO:0000256" key="3">
    <source>
        <dbReference type="ARBA" id="ARBA00022448"/>
    </source>
</evidence>
<feature type="domain" description="K+ potassium transporter C-terminal" evidence="14">
    <location>
        <begin position="481"/>
        <end position="631"/>
    </location>
</feature>
<evidence type="ECO:0000256" key="6">
    <source>
        <dbReference type="ARBA" id="ARBA00022692"/>
    </source>
</evidence>
<comment type="subcellular location">
    <subcellularLocation>
        <location evidence="12">Cell membrane</location>
        <topology evidence="12">Multi-pass membrane protein</topology>
    </subcellularLocation>
    <subcellularLocation>
        <location evidence="1">Membrane</location>
        <topology evidence="1">Multi-pass membrane protein</topology>
    </subcellularLocation>
</comment>
<comment type="function">
    <text evidence="12">Transport of potassium into the cell. Likely operates as a K(+):H(+) symporter.</text>
</comment>
<dbReference type="Proteomes" id="UP000632858">
    <property type="component" value="Unassembled WGS sequence"/>
</dbReference>
<keyword evidence="3 12" id="KW-0813">Transport</keyword>
<feature type="transmembrane region" description="Helical" evidence="12">
    <location>
        <begin position="140"/>
        <end position="162"/>
    </location>
</feature>
<feature type="transmembrane region" description="Helical" evidence="12">
    <location>
        <begin position="97"/>
        <end position="120"/>
    </location>
</feature>
<organism evidence="15 16">
    <name type="scientific">Arenimonas maotaiensis</name>
    <dbReference type="NCBI Taxonomy" id="1446479"/>
    <lineage>
        <taxon>Bacteria</taxon>
        <taxon>Pseudomonadati</taxon>
        <taxon>Pseudomonadota</taxon>
        <taxon>Gammaproteobacteria</taxon>
        <taxon>Lysobacterales</taxon>
        <taxon>Lysobacteraceae</taxon>
        <taxon>Arenimonas</taxon>
    </lineage>
</organism>
<keyword evidence="7 12" id="KW-0769">Symport</keyword>
<proteinExistence type="inferred from homology"/>
<evidence type="ECO:0000256" key="5">
    <source>
        <dbReference type="ARBA" id="ARBA00022538"/>
    </source>
</evidence>
<dbReference type="GO" id="GO:0015293">
    <property type="term" value="F:symporter activity"/>
    <property type="evidence" value="ECO:0007669"/>
    <property type="project" value="UniProtKB-UniRule"/>
</dbReference>
<feature type="transmembrane region" description="Helical" evidence="12">
    <location>
        <begin position="54"/>
        <end position="76"/>
    </location>
</feature>
<evidence type="ECO:0000256" key="10">
    <source>
        <dbReference type="ARBA" id="ARBA00023065"/>
    </source>
</evidence>